<dbReference type="PANTHER" id="PTHR35732:SF1">
    <property type="entry name" value="OS10G0545100 PROTEIN"/>
    <property type="match status" value="1"/>
</dbReference>
<dbReference type="Proteomes" id="UP001489004">
    <property type="component" value="Unassembled WGS sequence"/>
</dbReference>
<dbReference type="EMBL" id="JALJOR010000008">
    <property type="protein sequence ID" value="KAK9813018.1"/>
    <property type="molecule type" value="Genomic_DNA"/>
</dbReference>
<proteinExistence type="predicted"/>
<name>A0AAW1PSQ3_9CHLO</name>
<reference evidence="2 3" key="1">
    <citation type="journal article" date="2024" name="Nat. Commun.">
        <title>Phylogenomics reveals the evolutionary origins of lichenization in chlorophyte algae.</title>
        <authorList>
            <person name="Puginier C."/>
            <person name="Libourel C."/>
            <person name="Otte J."/>
            <person name="Skaloud P."/>
            <person name="Haon M."/>
            <person name="Grisel S."/>
            <person name="Petersen M."/>
            <person name="Berrin J.G."/>
            <person name="Delaux P.M."/>
            <person name="Dal Grande F."/>
            <person name="Keller J."/>
        </authorList>
    </citation>
    <scope>NUCLEOTIDE SEQUENCE [LARGE SCALE GENOMIC DNA]</scope>
    <source>
        <strain evidence="2 3">SAG 2043</strain>
    </source>
</reference>
<dbReference type="Pfam" id="PF12646">
    <property type="entry name" value="DUF3783"/>
    <property type="match status" value="1"/>
</dbReference>
<sequence>MFCGSSSCAISLLPSRGRLVQRRASSDQEDEGPTFAQIDPDSEGGVGGTSEEVFGPAAVALIGFQQDEVDTFRQAMTDMEADFVKIVSCGRRQLEGSLQEALEGPAPLYEQPPLGVRRAVILSGMYSAEVLEVIGAYKDTGLTPPVWAAAVPANYTRRLADLVDDIYGDHQRMVLKEREDLQAVLLRQQDGQPAP</sequence>
<evidence type="ECO:0000313" key="2">
    <source>
        <dbReference type="EMBL" id="KAK9813018.1"/>
    </source>
</evidence>
<evidence type="ECO:0000256" key="1">
    <source>
        <dbReference type="SAM" id="MobiDB-lite"/>
    </source>
</evidence>
<dbReference type="AlphaFoldDB" id="A0AAW1PSQ3"/>
<dbReference type="InterPro" id="IPR016621">
    <property type="entry name" value="UCP014543"/>
</dbReference>
<gene>
    <name evidence="2" type="ORF">WJX72_007622</name>
</gene>
<dbReference type="PANTHER" id="PTHR35732">
    <property type="entry name" value="OS10G0545100 PROTEIN"/>
    <property type="match status" value="1"/>
</dbReference>
<organism evidence="2 3">
    <name type="scientific">[Myrmecia] bisecta</name>
    <dbReference type="NCBI Taxonomy" id="41462"/>
    <lineage>
        <taxon>Eukaryota</taxon>
        <taxon>Viridiplantae</taxon>
        <taxon>Chlorophyta</taxon>
        <taxon>core chlorophytes</taxon>
        <taxon>Trebouxiophyceae</taxon>
        <taxon>Trebouxiales</taxon>
        <taxon>Trebouxiaceae</taxon>
        <taxon>Myrmecia</taxon>
    </lineage>
</organism>
<evidence type="ECO:0000313" key="3">
    <source>
        <dbReference type="Proteomes" id="UP001489004"/>
    </source>
</evidence>
<accession>A0AAW1PSQ3</accession>
<feature type="region of interest" description="Disordered" evidence="1">
    <location>
        <begin position="20"/>
        <end position="50"/>
    </location>
</feature>
<keyword evidence="3" id="KW-1185">Reference proteome</keyword>
<comment type="caution">
    <text evidence="2">The sequence shown here is derived from an EMBL/GenBank/DDBJ whole genome shotgun (WGS) entry which is preliminary data.</text>
</comment>
<protein>
    <submittedName>
        <fullName evidence="2">Uncharacterized protein</fullName>
    </submittedName>
</protein>